<dbReference type="AlphaFoldDB" id="A0A1T4WTD0"/>
<accession>A0A1T4WTD0</accession>
<name>A0A1T4WTD0_9GAMM</name>
<evidence type="ECO:0000256" key="1">
    <source>
        <dbReference type="SAM" id="SignalP"/>
    </source>
</evidence>
<dbReference type="EMBL" id="FUYB01000008">
    <property type="protein sequence ID" value="SKA79861.1"/>
    <property type="molecule type" value="Genomic_DNA"/>
</dbReference>
<feature type="chain" id="PRO_5013046648" evidence="1">
    <location>
        <begin position="22"/>
        <end position="133"/>
    </location>
</feature>
<keyword evidence="3" id="KW-1185">Reference proteome</keyword>
<proteinExistence type="predicted"/>
<dbReference type="RefSeq" id="WP_143594327.1">
    <property type="nucleotide sequence ID" value="NZ_FUYB01000008.1"/>
</dbReference>
<dbReference type="STRING" id="92487.SAMN02745130_02070"/>
<sequence>MSSRFDWVILLPLCWMLTACVSGETTVKQAAQQRWNALLAGDLQQAYQYYTDAFKQTVPFEHFRNSVQGLGLWSKAQVQKVSCDTSGSQCKAEVEVTVAMKMRGLPKPVETSDLIQETWTKEGGFSDWRYVKK</sequence>
<feature type="signal peptide" evidence="1">
    <location>
        <begin position="1"/>
        <end position="21"/>
    </location>
</feature>
<protein>
    <submittedName>
        <fullName evidence="2">Uncharacterized protein</fullName>
    </submittedName>
</protein>
<dbReference type="OrthoDB" id="5738094at2"/>
<reference evidence="3" key="1">
    <citation type="submission" date="2017-02" db="EMBL/GenBank/DDBJ databases">
        <authorList>
            <person name="Varghese N."/>
            <person name="Submissions S."/>
        </authorList>
    </citation>
    <scope>NUCLEOTIDE SEQUENCE [LARGE SCALE GENOMIC DNA]</scope>
    <source>
        <strain evidence="3">ATCC 49788</strain>
    </source>
</reference>
<dbReference type="Proteomes" id="UP000190460">
    <property type="component" value="Unassembled WGS sequence"/>
</dbReference>
<evidence type="ECO:0000313" key="3">
    <source>
        <dbReference type="Proteomes" id="UP000190460"/>
    </source>
</evidence>
<gene>
    <name evidence="2" type="ORF">SAMN02745130_02070</name>
</gene>
<keyword evidence="1" id="KW-0732">Signal</keyword>
<dbReference type="PROSITE" id="PS51257">
    <property type="entry name" value="PROKAR_LIPOPROTEIN"/>
    <property type="match status" value="1"/>
</dbReference>
<evidence type="ECO:0000313" key="2">
    <source>
        <dbReference type="EMBL" id="SKA79861.1"/>
    </source>
</evidence>
<organism evidence="2 3">
    <name type="scientific">Thiothrix eikelboomii</name>
    <dbReference type="NCBI Taxonomy" id="92487"/>
    <lineage>
        <taxon>Bacteria</taxon>
        <taxon>Pseudomonadati</taxon>
        <taxon>Pseudomonadota</taxon>
        <taxon>Gammaproteobacteria</taxon>
        <taxon>Thiotrichales</taxon>
        <taxon>Thiotrichaceae</taxon>
        <taxon>Thiothrix</taxon>
    </lineage>
</organism>